<keyword evidence="1 2" id="KW-0597">Phosphoprotein</keyword>
<feature type="modified residue" description="4-aspartylphosphate" evidence="2">
    <location>
        <position position="61"/>
    </location>
</feature>
<keyword evidence="5" id="KW-1185">Reference proteome</keyword>
<protein>
    <submittedName>
        <fullName evidence="4">Response regulator receiver protein</fullName>
    </submittedName>
</protein>
<evidence type="ECO:0000256" key="2">
    <source>
        <dbReference type="PROSITE-ProRule" id="PRU00169"/>
    </source>
</evidence>
<dbReference type="GO" id="GO:0000160">
    <property type="term" value="P:phosphorelay signal transduction system"/>
    <property type="evidence" value="ECO:0007669"/>
    <property type="project" value="InterPro"/>
</dbReference>
<dbReference type="Proteomes" id="UP000014977">
    <property type="component" value="Unassembled WGS sequence"/>
</dbReference>
<dbReference type="Pfam" id="PF00072">
    <property type="entry name" value="Response_reg"/>
    <property type="match status" value="1"/>
</dbReference>
<evidence type="ECO:0000256" key="1">
    <source>
        <dbReference type="ARBA" id="ARBA00022553"/>
    </source>
</evidence>
<accession>S7TCL9</accession>
<dbReference type="InterPro" id="IPR001789">
    <property type="entry name" value="Sig_transdc_resp-reg_receiver"/>
</dbReference>
<dbReference type="OrthoDB" id="9801602at2"/>
<evidence type="ECO:0000313" key="5">
    <source>
        <dbReference type="Proteomes" id="UP000014977"/>
    </source>
</evidence>
<feature type="domain" description="Response regulatory" evidence="3">
    <location>
        <begin position="14"/>
        <end position="126"/>
    </location>
</feature>
<dbReference type="eggNOG" id="COG2204">
    <property type="taxonomic scope" value="Bacteria"/>
</dbReference>
<evidence type="ECO:0000259" key="3">
    <source>
        <dbReference type="PROSITE" id="PS50110"/>
    </source>
</evidence>
<dbReference type="RefSeq" id="WP_020878467.1">
    <property type="nucleotide sequence ID" value="NZ_ATHJ01000118.1"/>
</dbReference>
<proteinExistence type="predicted"/>
<dbReference type="PANTHER" id="PTHR44591:SF3">
    <property type="entry name" value="RESPONSE REGULATORY DOMAIN-CONTAINING PROTEIN"/>
    <property type="match status" value="1"/>
</dbReference>
<gene>
    <name evidence="4" type="ORF">dsmv_3334</name>
</gene>
<dbReference type="SUPFAM" id="SSF52172">
    <property type="entry name" value="CheY-like"/>
    <property type="match status" value="1"/>
</dbReference>
<dbReference type="Gene3D" id="3.40.50.2300">
    <property type="match status" value="1"/>
</dbReference>
<organism evidence="4 5">
    <name type="scientific">Desulfococcus multivorans DSM 2059</name>
    <dbReference type="NCBI Taxonomy" id="1121405"/>
    <lineage>
        <taxon>Bacteria</taxon>
        <taxon>Pseudomonadati</taxon>
        <taxon>Thermodesulfobacteriota</taxon>
        <taxon>Desulfobacteria</taxon>
        <taxon>Desulfobacterales</taxon>
        <taxon>Desulfococcaceae</taxon>
        <taxon>Desulfococcus</taxon>
    </lineage>
</organism>
<dbReference type="InterPro" id="IPR050595">
    <property type="entry name" value="Bact_response_regulator"/>
</dbReference>
<comment type="caution">
    <text evidence="4">The sequence shown here is derived from an EMBL/GenBank/DDBJ whole genome shotgun (WGS) entry which is preliminary data.</text>
</comment>
<dbReference type="PROSITE" id="PS50110">
    <property type="entry name" value="RESPONSE_REGULATORY"/>
    <property type="match status" value="1"/>
</dbReference>
<reference evidence="4 5" key="1">
    <citation type="journal article" date="2013" name="Genome Announc.">
        <title>Draft genome sequences for three mercury-methylating, sulfate-reducing bacteria.</title>
        <authorList>
            <person name="Brown S.D."/>
            <person name="Hurt R.A.Jr."/>
            <person name="Gilmour C.C."/>
            <person name="Elias D.A."/>
        </authorList>
    </citation>
    <scope>NUCLEOTIDE SEQUENCE [LARGE SCALE GENOMIC DNA]</scope>
    <source>
        <strain evidence="4 5">DSM 2059</strain>
    </source>
</reference>
<sequence>MVSGDGIDDKRQRRVLVVDDDQPIQKLFIHAFPQYAVQAFGSAEAALEALRTAEFDVMFVDINLPGMDGFAFAKQVRKDHPDAFIIGMTGAANKFEFSECRAAGFDAYFYKPINIKTIKQLLADRLGEG</sequence>
<dbReference type="PANTHER" id="PTHR44591">
    <property type="entry name" value="STRESS RESPONSE REGULATOR PROTEIN 1"/>
    <property type="match status" value="1"/>
</dbReference>
<dbReference type="STRING" id="897.B2D07_17000"/>
<evidence type="ECO:0000313" key="4">
    <source>
        <dbReference type="EMBL" id="EPR34250.1"/>
    </source>
</evidence>
<name>S7TCL9_DESML</name>
<dbReference type="InterPro" id="IPR011006">
    <property type="entry name" value="CheY-like_superfamily"/>
</dbReference>
<dbReference type="EMBL" id="ATHJ01000118">
    <property type="protein sequence ID" value="EPR34250.1"/>
    <property type="molecule type" value="Genomic_DNA"/>
</dbReference>
<dbReference type="SMART" id="SM00448">
    <property type="entry name" value="REC"/>
    <property type="match status" value="1"/>
</dbReference>
<dbReference type="CDD" id="cd17546">
    <property type="entry name" value="REC_hyHK_CKI1_RcsC-like"/>
    <property type="match status" value="1"/>
</dbReference>
<dbReference type="AlphaFoldDB" id="S7TCL9"/>